<dbReference type="AlphaFoldDB" id="A0A8J5EW49"/>
<dbReference type="EMBL" id="JACMSC010000018">
    <property type="protein sequence ID" value="KAG6475255.1"/>
    <property type="molecule type" value="Genomic_DNA"/>
</dbReference>
<dbReference type="SUPFAM" id="SSF55486">
    <property type="entry name" value="Metalloproteases ('zincins'), catalytic domain"/>
    <property type="match status" value="1"/>
</dbReference>
<dbReference type="GO" id="GO:0004519">
    <property type="term" value="F:endonuclease activity"/>
    <property type="evidence" value="ECO:0007669"/>
    <property type="project" value="UniProtKB-KW"/>
</dbReference>
<evidence type="ECO:0000256" key="7">
    <source>
        <dbReference type="ARBA" id="ARBA00022833"/>
    </source>
</evidence>
<dbReference type="Gene3D" id="3.40.390.30">
    <property type="entry name" value="Metalloproteases ('zincins'), catalytic domain"/>
    <property type="match status" value="1"/>
</dbReference>
<evidence type="ECO:0000256" key="5">
    <source>
        <dbReference type="ARBA" id="ARBA00022759"/>
    </source>
</evidence>
<gene>
    <name evidence="9" type="ORF">ZIOFF_064473</name>
</gene>
<proteinExistence type="inferred from homology"/>
<dbReference type="PANTHER" id="PTHR46986">
    <property type="entry name" value="ENDORIBONUCLEASE YBEY, CHLOROPLASTIC"/>
    <property type="match status" value="1"/>
</dbReference>
<keyword evidence="4" id="KW-0479">Metal-binding</keyword>
<keyword evidence="7" id="KW-0862">Zinc</keyword>
<dbReference type="NCBIfam" id="TIGR00043">
    <property type="entry name" value="rRNA maturation RNase YbeY"/>
    <property type="match status" value="1"/>
</dbReference>
<dbReference type="HAMAP" id="MF_00009">
    <property type="entry name" value="Endoribonucl_YbeY"/>
    <property type="match status" value="1"/>
</dbReference>
<dbReference type="GO" id="GO:0006364">
    <property type="term" value="P:rRNA processing"/>
    <property type="evidence" value="ECO:0007669"/>
    <property type="project" value="InterPro"/>
</dbReference>
<protein>
    <recommendedName>
        <fullName evidence="8">Reverse transcriptase Ty1/copia-type domain-containing protein</fullName>
    </recommendedName>
</protein>
<dbReference type="InterPro" id="IPR013103">
    <property type="entry name" value="RVT_2"/>
</dbReference>
<keyword evidence="6" id="KW-0378">Hydrolase</keyword>
<comment type="caution">
    <text evidence="9">The sequence shown here is derived from an EMBL/GenBank/DDBJ whole genome shotgun (WGS) entry which is preliminary data.</text>
</comment>
<name>A0A8J5EW49_ZINOF</name>
<dbReference type="PANTHER" id="PTHR46986:SF1">
    <property type="entry name" value="ENDORIBONUCLEASE YBEY, CHLOROPLASTIC"/>
    <property type="match status" value="1"/>
</dbReference>
<comment type="similarity">
    <text evidence="2">Belongs to the endoribonuclease YbeY family.</text>
</comment>
<dbReference type="Pfam" id="PF07727">
    <property type="entry name" value="RVT_2"/>
    <property type="match status" value="1"/>
</dbReference>
<feature type="domain" description="Reverse transcriptase Ty1/copia-type" evidence="8">
    <location>
        <begin position="7"/>
        <end position="100"/>
    </location>
</feature>
<dbReference type="Proteomes" id="UP000734854">
    <property type="component" value="Unassembled WGS sequence"/>
</dbReference>
<organism evidence="9 10">
    <name type="scientific">Zingiber officinale</name>
    <name type="common">Ginger</name>
    <name type="synonym">Amomum zingiber</name>
    <dbReference type="NCBI Taxonomy" id="94328"/>
    <lineage>
        <taxon>Eukaryota</taxon>
        <taxon>Viridiplantae</taxon>
        <taxon>Streptophyta</taxon>
        <taxon>Embryophyta</taxon>
        <taxon>Tracheophyta</taxon>
        <taxon>Spermatophyta</taxon>
        <taxon>Magnoliopsida</taxon>
        <taxon>Liliopsida</taxon>
        <taxon>Zingiberales</taxon>
        <taxon>Zingiberaceae</taxon>
        <taxon>Zingiber</taxon>
    </lineage>
</organism>
<keyword evidence="5" id="KW-0255">Endonuclease</keyword>
<evidence type="ECO:0000256" key="2">
    <source>
        <dbReference type="ARBA" id="ARBA00010875"/>
    </source>
</evidence>
<evidence type="ECO:0000259" key="8">
    <source>
        <dbReference type="Pfam" id="PF07727"/>
    </source>
</evidence>
<keyword evidence="3" id="KW-0540">Nuclease</keyword>
<evidence type="ECO:0000256" key="3">
    <source>
        <dbReference type="ARBA" id="ARBA00022722"/>
    </source>
</evidence>
<comment type="cofactor">
    <cofactor evidence="1">
        <name>Zn(2+)</name>
        <dbReference type="ChEBI" id="CHEBI:29105"/>
    </cofactor>
</comment>
<evidence type="ECO:0000256" key="1">
    <source>
        <dbReference type="ARBA" id="ARBA00001947"/>
    </source>
</evidence>
<evidence type="ECO:0000256" key="6">
    <source>
        <dbReference type="ARBA" id="ARBA00022801"/>
    </source>
</evidence>
<sequence>MRSAEFSDHVCCLHKALYDLKQATSTWYLELRAFLASLGFIASRTDTSLFVYSRDDTVIYFLLYVDDLIITGSDVSSVDVIVCKLHAKLSIKDLGTLSLFYVDLLEEVASEEVDLTGFGPLPSPLIYKTRDTSMDDIDKYDKVELSVLLCDDNFIRKINKEWRDVDQATDVLSMSQHIPELDLSILSLGDVVMSLEIATKQAKERIWRFLTDLVRALLLSKLRLRLHFFVVALGLDLGFGEDMEKKHGFLSALRGEMARGLSPARSRSRSVSPQRNHSPVVADLLLPKRWKRQKARGFPEELLVPASGILAPLEEGPESGGGDPGKEGWGQWVKDRFHRAPSVSAGACRGTDLRLLLGVLGAPLAPVHVSPANPLLHLSIKDTPIVSILLSYFSFFWPLMPAFPLQALPFTWLVEYIINSQFLIEFERLNECSNQG</sequence>
<dbReference type="Pfam" id="PF02130">
    <property type="entry name" value="YbeY"/>
    <property type="match status" value="1"/>
</dbReference>
<dbReference type="GO" id="GO:0004222">
    <property type="term" value="F:metalloendopeptidase activity"/>
    <property type="evidence" value="ECO:0007669"/>
    <property type="project" value="InterPro"/>
</dbReference>
<dbReference type="GO" id="GO:0046872">
    <property type="term" value="F:metal ion binding"/>
    <property type="evidence" value="ECO:0007669"/>
    <property type="project" value="UniProtKB-KW"/>
</dbReference>
<evidence type="ECO:0000313" key="9">
    <source>
        <dbReference type="EMBL" id="KAG6475255.1"/>
    </source>
</evidence>
<dbReference type="InterPro" id="IPR002036">
    <property type="entry name" value="YbeY"/>
</dbReference>
<keyword evidence="10" id="KW-1185">Reference proteome</keyword>
<evidence type="ECO:0000313" key="10">
    <source>
        <dbReference type="Proteomes" id="UP000734854"/>
    </source>
</evidence>
<reference evidence="9 10" key="1">
    <citation type="submission" date="2020-08" db="EMBL/GenBank/DDBJ databases">
        <title>Plant Genome Project.</title>
        <authorList>
            <person name="Zhang R.-G."/>
        </authorList>
    </citation>
    <scope>NUCLEOTIDE SEQUENCE [LARGE SCALE GENOMIC DNA]</scope>
    <source>
        <tissue evidence="9">Rhizome</tissue>
    </source>
</reference>
<dbReference type="InterPro" id="IPR023091">
    <property type="entry name" value="MetalPrtase_cat_dom_sf_prd"/>
</dbReference>
<evidence type="ECO:0000256" key="4">
    <source>
        <dbReference type="ARBA" id="ARBA00022723"/>
    </source>
</evidence>
<accession>A0A8J5EW49</accession>